<gene>
    <name evidence="2" type="ORF">Tco_0859680</name>
</gene>
<sequence length="436" mass="49415">MATINDTSFEDIHPDIIQTHILPLLDGPSLSNTSYVSHNLQSICSDHHLWSRISKSTWPSIIDPRVDDVISTFPSRHRSFYNDSYPSLITEIQHSNLSYSCSTSKKDTSSCYLNSSCHKLISAVDIRYQDNVIYSQVQFTDMSANDLSSGLEIELPGISQTIDLTIDEIAGADKATLLDLKESLILNWILIDPALKRAGNYSSIKPISVKSDWATNETHVRYVTILPGLDPNEIVKCRIHVALGVGKRGVGLHAKEVTLKLEDLDGNCINGRDFLVVMQRAIMEENYVKRKVIVDEEERCKSYKHKWKNPDSTNTRRNRLRVTEEDPEHFGPDALPRPDGMYRIQKSQRSSNSTASSGSNPGMFQEMLQQQYELERKMKQDVLERESRARVDLLESQKIAEDMRVLTMDTSSLDPMNAAIVKAQQARIRAKYPTQE</sequence>
<dbReference type="InterPro" id="IPR045283">
    <property type="entry name" value="AT3G44326-like"/>
</dbReference>
<reference evidence="2" key="1">
    <citation type="journal article" date="2022" name="Int. J. Mol. Sci.">
        <title>Draft Genome of Tanacetum Coccineum: Genomic Comparison of Closely Related Tanacetum-Family Plants.</title>
        <authorList>
            <person name="Yamashiro T."/>
            <person name="Shiraishi A."/>
            <person name="Nakayama K."/>
            <person name="Satake H."/>
        </authorList>
    </citation>
    <scope>NUCLEOTIDE SEQUENCE</scope>
</reference>
<feature type="compositionally biased region" description="Basic and acidic residues" evidence="1">
    <location>
        <begin position="321"/>
        <end position="331"/>
    </location>
</feature>
<dbReference type="Gene3D" id="1.20.1280.50">
    <property type="match status" value="1"/>
</dbReference>
<feature type="region of interest" description="Disordered" evidence="1">
    <location>
        <begin position="306"/>
        <end position="340"/>
    </location>
</feature>
<dbReference type="EMBL" id="BQNB010013164">
    <property type="protein sequence ID" value="GJT12638.1"/>
    <property type="molecule type" value="Genomic_DNA"/>
</dbReference>
<dbReference type="InterPro" id="IPR036047">
    <property type="entry name" value="F-box-like_dom_sf"/>
</dbReference>
<keyword evidence="3" id="KW-1185">Reference proteome</keyword>
<organism evidence="2 3">
    <name type="scientific">Tanacetum coccineum</name>
    <dbReference type="NCBI Taxonomy" id="301880"/>
    <lineage>
        <taxon>Eukaryota</taxon>
        <taxon>Viridiplantae</taxon>
        <taxon>Streptophyta</taxon>
        <taxon>Embryophyta</taxon>
        <taxon>Tracheophyta</taxon>
        <taxon>Spermatophyta</taxon>
        <taxon>Magnoliopsida</taxon>
        <taxon>eudicotyledons</taxon>
        <taxon>Gunneridae</taxon>
        <taxon>Pentapetalae</taxon>
        <taxon>asterids</taxon>
        <taxon>campanulids</taxon>
        <taxon>Asterales</taxon>
        <taxon>Asteraceae</taxon>
        <taxon>Asteroideae</taxon>
        <taxon>Anthemideae</taxon>
        <taxon>Anthemidinae</taxon>
        <taxon>Tanacetum</taxon>
    </lineage>
</organism>
<name>A0ABQ5BDN8_9ASTR</name>
<evidence type="ECO:0000313" key="2">
    <source>
        <dbReference type="EMBL" id="GJT12638.1"/>
    </source>
</evidence>
<comment type="caution">
    <text evidence="2">The sequence shown here is derived from an EMBL/GenBank/DDBJ whole genome shotgun (WGS) entry which is preliminary data.</text>
</comment>
<protein>
    <submittedName>
        <fullName evidence="2">F-box protein-like protein</fullName>
    </submittedName>
</protein>
<dbReference type="PANTHER" id="PTHR33736">
    <property type="entry name" value="F-BOX PROTEIN-RELATED"/>
    <property type="match status" value="1"/>
</dbReference>
<accession>A0ABQ5BDN8</accession>
<proteinExistence type="predicted"/>
<dbReference type="PANTHER" id="PTHR33736:SF34">
    <property type="entry name" value="F-BOX-LIKE DOMAIN SUPERFAMILY PROTEIN"/>
    <property type="match status" value="1"/>
</dbReference>
<dbReference type="Proteomes" id="UP001151760">
    <property type="component" value="Unassembled WGS sequence"/>
</dbReference>
<dbReference type="SUPFAM" id="SSF81383">
    <property type="entry name" value="F-box domain"/>
    <property type="match status" value="1"/>
</dbReference>
<evidence type="ECO:0000313" key="3">
    <source>
        <dbReference type="Proteomes" id="UP001151760"/>
    </source>
</evidence>
<reference evidence="2" key="2">
    <citation type="submission" date="2022-01" db="EMBL/GenBank/DDBJ databases">
        <authorList>
            <person name="Yamashiro T."/>
            <person name="Shiraishi A."/>
            <person name="Satake H."/>
            <person name="Nakayama K."/>
        </authorList>
    </citation>
    <scope>NUCLEOTIDE SEQUENCE</scope>
</reference>
<evidence type="ECO:0000256" key="1">
    <source>
        <dbReference type="SAM" id="MobiDB-lite"/>
    </source>
</evidence>